<reference evidence="1" key="1">
    <citation type="submission" date="2019-08" db="EMBL/GenBank/DDBJ databases">
        <title>The genome of the North American firefly Photinus pyralis.</title>
        <authorList>
            <consortium name="Photinus pyralis genome working group"/>
            <person name="Fallon T.R."/>
            <person name="Sander Lower S.E."/>
            <person name="Weng J.-K."/>
        </authorList>
    </citation>
    <scope>NUCLEOTIDE SEQUENCE</scope>
    <source>
        <strain evidence="1">TRF0915ILg1</strain>
        <tissue evidence="1">Whole body</tissue>
    </source>
</reference>
<sequence length="291" mass="33052">MSCRYDAVDLSKKVLGLSTYNSKIDDYHIKFKNAIPNGAPVTSIKNDYKDFSYIYDQTAFYDIDNSSYSLEKLNYSKTMPVEPQKTAIVYIQKQKASDIKEIEINKLKTLTKNNFKRIENNPHMMDISKEFQGFAVLGNYYYNVIKDEENRQRDLEKQDITANAFDSLEKFLYGGRAKRSFSKLLNLKNKIENNAPYFKVRKINGNADSVIQNADCRGYGGTQNSGNRRRNNADAANTVVQVARTTQDISRTVANSTGDIVDVVAEVVQNLVNGNTRNNNRGNGNNRNERG</sequence>
<evidence type="ECO:0000313" key="1">
    <source>
        <dbReference type="EMBL" id="KAF2879845.1"/>
    </source>
</evidence>
<dbReference type="EMBL" id="VTPC01091067">
    <property type="protein sequence ID" value="KAF2879845.1"/>
    <property type="molecule type" value="Genomic_DNA"/>
</dbReference>
<keyword evidence="2" id="KW-1185">Reference proteome</keyword>
<organism evidence="1 2">
    <name type="scientific">Ignelater luminosus</name>
    <name type="common">Cucubano</name>
    <name type="synonym">Pyrophorus luminosus</name>
    <dbReference type="NCBI Taxonomy" id="2038154"/>
    <lineage>
        <taxon>Eukaryota</taxon>
        <taxon>Metazoa</taxon>
        <taxon>Ecdysozoa</taxon>
        <taxon>Arthropoda</taxon>
        <taxon>Hexapoda</taxon>
        <taxon>Insecta</taxon>
        <taxon>Pterygota</taxon>
        <taxon>Neoptera</taxon>
        <taxon>Endopterygota</taxon>
        <taxon>Coleoptera</taxon>
        <taxon>Polyphaga</taxon>
        <taxon>Elateriformia</taxon>
        <taxon>Elateroidea</taxon>
        <taxon>Elateridae</taxon>
        <taxon>Agrypninae</taxon>
        <taxon>Pyrophorini</taxon>
        <taxon>Ignelater</taxon>
    </lineage>
</organism>
<protein>
    <submittedName>
        <fullName evidence="1">Uncharacterized protein</fullName>
    </submittedName>
</protein>
<comment type="caution">
    <text evidence="1">The sequence shown here is derived from an EMBL/GenBank/DDBJ whole genome shotgun (WGS) entry which is preliminary data.</text>
</comment>
<dbReference type="Proteomes" id="UP000801492">
    <property type="component" value="Unassembled WGS sequence"/>
</dbReference>
<name>A0A8K0C3V8_IGNLU</name>
<accession>A0A8K0C3V8</accession>
<gene>
    <name evidence="1" type="ORF">ILUMI_26329</name>
</gene>
<evidence type="ECO:0000313" key="2">
    <source>
        <dbReference type="Proteomes" id="UP000801492"/>
    </source>
</evidence>
<dbReference type="AlphaFoldDB" id="A0A8K0C3V8"/>
<proteinExistence type="predicted"/>